<dbReference type="AlphaFoldDB" id="A0A6C0E1S4"/>
<name>A0A6C0E1S4_9ZZZZ</name>
<dbReference type="Pfam" id="PF22882">
    <property type="entry name" value="GT-D-like"/>
    <property type="match status" value="1"/>
</dbReference>
<accession>A0A6C0E1S4</accession>
<dbReference type="EMBL" id="MN739722">
    <property type="protein sequence ID" value="QHT22984.1"/>
    <property type="molecule type" value="Genomic_DNA"/>
</dbReference>
<evidence type="ECO:0000259" key="1">
    <source>
        <dbReference type="Pfam" id="PF22882"/>
    </source>
</evidence>
<sequence length="285" mass="33113">MKIVRLGMTEMSLLFLTFICNNYNLDDASKTHISNIILSLVNWLYTTSGYYDKSVKGNHFNFDITALNSNYYNFINHLEQSVGNCNITQAFVHEGYIMNLLNTYKNDFMKKYNITTFNILNGTEFQDRLDDIFSMMHNKKVLIISSFDGLVKQQYESGNLNKIYVNFPNLIKLETIKFPYCFHNNGPHNNYFETLDTVFQEIKQIDFDIAILGCGAYGHMLCHKIDTELNKDAIYVGGSIQTLFGIASSREKQHGKIQINEYWISDIPAEYRPVNYQLIENGCYW</sequence>
<reference evidence="2" key="1">
    <citation type="journal article" date="2020" name="Nature">
        <title>Giant virus diversity and host interactions through global metagenomics.</title>
        <authorList>
            <person name="Schulz F."/>
            <person name="Roux S."/>
            <person name="Paez-Espino D."/>
            <person name="Jungbluth S."/>
            <person name="Walsh D.A."/>
            <person name="Denef V.J."/>
            <person name="McMahon K.D."/>
            <person name="Konstantinidis K.T."/>
            <person name="Eloe-Fadrosh E.A."/>
            <person name="Kyrpides N.C."/>
            <person name="Woyke T."/>
        </authorList>
    </citation>
    <scope>NUCLEOTIDE SEQUENCE</scope>
    <source>
        <strain evidence="2">GVMAG-M-3300023179-114</strain>
    </source>
</reference>
<organism evidence="2">
    <name type="scientific">viral metagenome</name>
    <dbReference type="NCBI Taxonomy" id="1070528"/>
    <lineage>
        <taxon>unclassified sequences</taxon>
        <taxon>metagenomes</taxon>
        <taxon>organismal metagenomes</taxon>
    </lineage>
</organism>
<feature type="domain" description="GT-D fold-like" evidence="1">
    <location>
        <begin position="192"/>
        <end position="241"/>
    </location>
</feature>
<proteinExistence type="predicted"/>
<evidence type="ECO:0000313" key="2">
    <source>
        <dbReference type="EMBL" id="QHT22984.1"/>
    </source>
</evidence>
<dbReference type="InterPro" id="IPR055171">
    <property type="entry name" value="GT-D-like"/>
</dbReference>
<protein>
    <recommendedName>
        <fullName evidence="1">GT-D fold-like domain-containing protein</fullName>
    </recommendedName>
</protein>